<comment type="caution">
    <text evidence="3">The sequence shown here is derived from an EMBL/GenBank/DDBJ whole genome shotgun (WGS) entry which is preliminary data.</text>
</comment>
<dbReference type="AlphaFoldDB" id="A0A8S1VW85"/>
<accession>A0A8S1VW85</accession>
<evidence type="ECO:0000256" key="1">
    <source>
        <dbReference type="SAM" id="MobiDB-lite"/>
    </source>
</evidence>
<dbReference type="Proteomes" id="UP000683925">
    <property type="component" value="Unassembled WGS sequence"/>
</dbReference>
<proteinExistence type="predicted"/>
<feature type="region of interest" description="Disordered" evidence="1">
    <location>
        <begin position="1"/>
        <end position="24"/>
    </location>
</feature>
<organism evidence="3 4">
    <name type="scientific">Paramecium octaurelia</name>
    <dbReference type="NCBI Taxonomy" id="43137"/>
    <lineage>
        <taxon>Eukaryota</taxon>
        <taxon>Sar</taxon>
        <taxon>Alveolata</taxon>
        <taxon>Ciliophora</taxon>
        <taxon>Intramacronucleata</taxon>
        <taxon>Oligohymenophorea</taxon>
        <taxon>Peniculida</taxon>
        <taxon>Parameciidae</taxon>
        <taxon>Paramecium</taxon>
    </lineage>
</organism>
<gene>
    <name evidence="3" type="ORF">POCTA_138.1.T0740146</name>
</gene>
<dbReference type="EMBL" id="CAJJDP010000073">
    <property type="protein sequence ID" value="CAD8180102.1"/>
    <property type="molecule type" value="Genomic_DNA"/>
</dbReference>
<protein>
    <recommendedName>
        <fullName evidence="2">Cyclic nucleotide-binding domain-containing protein</fullName>
    </recommendedName>
</protein>
<evidence type="ECO:0000313" key="3">
    <source>
        <dbReference type="EMBL" id="CAD8180102.1"/>
    </source>
</evidence>
<sequence>MLKEYSKHASDVVQGQDDHIKQRNEKKNKKFVNGILQKDEFVENLEKMEKEKKPHDYQVILNALSQHYFFAHISDQHKEDIVMKMFYCRVAANEFVFQENDQANAYFIFDQGVCDILGMQKSNFLLEKVLGNQHYYMEHLALLQLKQKMSVSFGVLIEGLLELRGRAGLKRI</sequence>
<dbReference type="PROSITE" id="PS50042">
    <property type="entry name" value="CNMP_BINDING_3"/>
    <property type="match status" value="1"/>
</dbReference>
<feature type="domain" description="Cyclic nucleotide-binding" evidence="2">
    <location>
        <begin position="69"/>
        <end position="172"/>
    </location>
</feature>
<dbReference type="InterPro" id="IPR000595">
    <property type="entry name" value="cNMP-bd_dom"/>
</dbReference>
<name>A0A8S1VW85_PAROT</name>
<evidence type="ECO:0000259" key="2">
    <source>
        <dbReference type="PROSITE" id="PS50042"/>
    </source>
</evidence>
<reference evidence="3" key="1">
    <citation type="submission" date="2021-01" db="EMBL/GenBank/DDBJ databases">
        <authorList>
            <consortium name="Genoscope - CEA"/>
            <person name="William W."/>
        </authorList>
    </citation>
    <scope>NUCLEOTIDE SEQUENCE</scope>
</reference>
<keyword evidence="4" id="KW-1185">Reference proteome</keyword>
<evidence type="ECO:0000313" key="4">
    <source>
        <dbReference type="Proteomes" id="UP000683925"/>
    </source>
</evidence>